<evidence type="ECO:0000256" key="1">
    <source>
        <dbReference type="ARBA" id="ARBA00010838"/>
    </source>
</evidence>
<keyword evidence="3" id="KW-0326">Glycosidase</keyword>
<evidence type="ECO:0000256" key="2">
    <source>
        <dbReference type="ARBA" id="ARBA00022801"/>
    </source>
</evidence>
<evidence type="ECO:0000256" key="4">
    <source>
        <dbReference type="RuleBase" id="RU003690"/>
    </source>
</evidence>
<dbReference type="STRING" id="53326.A0A016RTX6"/>
<dbReference type="SUPFAM" id="SSF51445">
    <property type="entry name" value="(Trans)glycosidases"/>
    <property type="match status" value="1"/>
</dbReference>
<dbReference type="InterPro" id="IPR017853">
    <property type="entry name" value="GH"/>
</dbReference>
<dbReference type="PANTHER" id="PTHR10353">
    <property type="entry name" value="GLYCOSYL HYDROLASE"/>
    <property type="match status" value="1"/>
</dbReference>
<organism evidence="5 6">
    <name type="scientific">Ancylostoma ceylanicum</name>
    <dbReference type="NCBI Taxonomy" id="53326"/>
    <lineage>
        <taxon>Eukaryota</taxon>
        <taxon>Metazoa</taxon>
        <taxon>Ecdysozoa</taxon>
        <taxon>Nematoda</taxon>
        <taxon>Chromadorea</taxon>
        <taxon>Rhabditida</taxon>
        <taxon>Rhabditina</taxon>
        <taxon>Rhabditomorpha</taxon>
        <taxon>Strongyloidea</taxon>
        <taxon>Ancylostomatidae</taxon>
        <taxon>Ancylostomatinae</taxon>
        <taxon>Ancylostoma</taxon>
    </lineage>
</organism>
<name>A0A016RTX6_9BILA</name>
<gene>
    <name evidence="5" type="primary">Acey_s0373.g189</name>
    <name evidence="5" type="ORF">Y032_0373g189</name>
</gene>
<dbReference type="InterPro" id="IPR001360">
    <property type="entry name" value="Glyco_hydro_1"/>
</dbReference>
<comment type="caution">
    <text evidence="5">The sequence shown here is derived from an EMBL/GenBank/DDBJ whole genome shotgun (WGS) entry which is preliminary data.</text>
</comment>
<dbReference type="GO" id="GO:0005975">
    <property type="term" value="P:carbohydrate metabolic process"/>
    <property type="evidence" value="ECO:0007669"/>
    <property type="project" value="InterPro"/>
</dbReference>
<dbReference type="EMBL" id="JARK01001709">
    <property type="protein sequence ID" value="EYB81845.1"/>
    <property type="molecule type" value="Genomic_DNA"/>
</dbReference>
<keyword evidence="2" id="KW-0378">Hydrolase</keyword>
<evidence type="ECO:0000313" key="6">
    <source>
        <dbReference type="Proteomes" id="UP000024635"/>
    </source>
</evidence>
<dbReference type="Proteomes" id="UP000024635">
    <property type="component" value="Unassembled WGS sequence"/>
</dbReference>
<dbReference type="PANTHER" id="PTHR10353:SF36">
    <property type="entry name" value="LP05116P"/>
    <property type="match status" value="1"/>
</dbReference>
<dbReference type="Pfam" id="PF00232">
    <property type="entry name" value="Glyco_hydro_1"/>
    <property type="match status" value="1"/>
</dbReference>
<protein>
    <submittedName>
        <fullName evidence="5">Uncharacterized protein</fullName>
    </submittedName>
</protein>
<accession>A0A016RTX6</accession>
<dbReference type="GO" id="GO:0008422">
    <property type="term" value="F:beta-glucosidase activity"/>
    <property type="evidence" value="ECO:0007669"/>
    <property type="project" value="TreeGrafter"/>
</dbReference>
<proteinExistence type="inferred from homology"/>
<sequence>MAEMTRVVFMYIATRQSRTSKLFESGEFHVDESTCSDRVVVNAVNFRDATSRILVATSRILVAFCLYFFPQKWRHESHSLRARYPDVMCDFDDDVALLPRCSPRKSINTAVKLWLTLNEPMAQSEQGYCGLGGEHAPGGFQEHCAWTQYLAGHHMLLAHAHAYRAYHGLFPDSAGKIGIANSAAWIEPESDKEAAFADEVRQWSTVWFTHPLFEEVIWSFFVLLQRLPQSALSTQWIRGDYPPAMRATVDRKSKEEGRASSRLPYFNEYERQMLIGVSYNSAFEWRGIKFKTGTASRPKRCIVVIKAW</sequence>
<dbReference type="OrthoDB" id="5834408at2759"/>
<reference evidence="6" key="1">
    <citation type="journal article" date="2015" name="Nat. Genet.">
        <title>The genome and transcriptome of the zoonotic hookworm Ancylostoma ceylanicum identify infection-specific gene families.</title>
        <authorList>
            <person name="Schwarz E.M."/>
            <person name="Hu Y."/>
            <person name="Antoshechkin I."/>
            <person name="Miller M.M."/>
            <person name="Sternberg P.W."/>
            <person name="Aroian R.V."/>
        </authorList>
    </citation>
    <scope>NUCLEOTIDE SEQUENCE</scope>
    <source>
        <strain evidence="6">HY135</strain>
    </source>
</reference>
<comment type="similarity">
    <text evidence="1 4">Belongs to the glycosyl hydrolase 1 family.</text>
</comment>
<evidence type="ECO:0000256" key="3">
    <source>
        <dbReference type="ARBA" id="ARBA00023295"/>
    </source>
</evidence>
<keyword evidence="6" id="KW-1185">Reference proteome</keyword>
<dbReference type="AlphaFoldDB" id="A0A016RTX6"/>
<evidence type="ECO:0000313" key="5">
    <source>
        <dbReference type="EMBL" id="EYB81845.1"/>
    </source>
</evidence>
<dbReference type="Gene3D" id="3.20.20.80">
    <property type="entry name" value="Glycosidases"/>
    <property type="match status" value="1"/>
</dbReference>